<accession>A0ABT7L5T4</accession>
<evidence type="ECO:0000313" key="3">
    <source>
        <dbReference type="Proteomes" id="UP001235343"/>
    </source>
</evidence>
<proteinExistence type="predicted"/>
<feature type="transmembrane region" description="Helical" evidence="1">
    <location>
        <begin position="131"/>
        <end position="149"/>
    </location>
</feature>
<keyword evidence="1" id="KW-0472">Membrane</keyword>
<evidence type="ECO:0000313" key="2">
    <source>
        <dbReference type="EMBL" id="MDL4841226.1"/>
    </source>
</evidence>
<keyword evidence="1" id="KW-1133">Transmembrane helix</keyword>
<protein>
    <recommendedName>
        <fullName evidence="4">Integral membrane protein</fullName>
    </recommendedName>
</protein>
<dbReference type="Proteomes" id="UP001235343">
    <property type="component" value="Unassembled WGS sequence"/>
</dbReference>
<comment type="caution">
    <text evidence="2">The sequence shown here is derived from an EMBL/GenBank/DDBJ whole genome shotgun (WGS) entry which is preliminary data.</text>
</comment>
<keyword evidence="3" id="KW-1185">Reference proteome</keyword>
<reference evidence="2 3" key="1">
    <citation type="submission" date="2023-06" db="EMBL/GenBank/DDBJ databases">
        <title>Aquibacillus rhizosphaerae LR5S19.</title>
        <authorList>
            <person name="Sun J.-Q."/>
        </authorList>
    </citation>
    <scope>NUCLEOTIDE SEQUENCE [LARGE SCALE GENOMIC DNA]</scope>
    <source>
        <strain evidence="2 3">LR5S19</strain>
    </source>
</reference>
<keyword evidence="1" id="KW-0812">Transmembrane</keyword>
<feature type="transmembrane region" description="Helical" evidence="1">
    <location>
        <begin position="71"/>
        <end position="90"/>
    </location>
</feature>
<gene>
    <name evidence="2" type="ORF">QQS35_12260</name>
</gene>
<name>A0ABT7L5T4_9BACI</name>
<feature type="transmembrane region" description="Helical" evidence="1">
    <location>
        <begin position="182"/>
        <end position="202"/>
    </location>
</feature>
<sequence length="208" mass="24567">MVDFILQYKWVFFITGEIVFWLTIIGFLIARYLFNIEKWSKYFIVIWLLSDVGLLFIGILDYRNTGRFDTFQVIITVFLIYAFTFGKKDFKKLDRLIKRKIMQWKGEELEPEGQDEQLYGMKYAIHELKGFGLHIAFFSIITLVLAFFYDLRDLQTLFSSGELISNLIEKGLFDDEVVGRVTGVWTLVLVIDGIITLSYFIFPQKKKR</sequence>
<evidence type="ECO:0000256" key="1">
    <source>
        <dbReference type="SAM" id="Phobius"/>
    </source>
</evidence>
<dbReference type="RefSeq" id="WP_285932446.1">
    <property type="nucleotide sequence ID" value="NZ_JASTZU010000037.1"/>
</dbReference>
<feature type="transmembrane region" description="Helical" evidence="1">
    <location>
        <begin position="12"/>
        <end position="30"/>
    </location>
</feature>
<organism evidence="2 3">
    <name type="scientific">Aquibacillus rhizosphaerae</name>
    <dbReference type="NCBI Taxonomy" id="3051431"/>
    <lineage>
        <taxon>Bacteria</taxon>
        <taxon>Bacillati</taxon>
        <taxon>Bacillota</taxon>
        <taxon>Bacilli</taxon>
        <taxon>Bacillales</taxon>
        <taxon>Bacillaceae</taxon>
        <taxon>Aquibacillus</taxon>
    </lineage>
</organism>
<feature type="transmembrane region" description="Helical" evidence="1">
    <location>
        <begin position="42"/>
        <end position="59"/>
    </location>
</feature>
<evidence type="ECO:0008006" key="4">
    <source>
        <dbReference type="Google" id="ProtNLM"/>
    </source>
</evidence>
<dbReference type="EMBL" id="JASTZU010000037">
    <property type="protein sequence ID" value="MDL4841226.1"/>
    <property type="molecule type" value="Genomic_DNA"/>
</dbReference>